<organism evidence="8 9">
    <name type="scientific">Segniliparus rugosus (strain ATCC BAA-974 / DSM 45345 / CCUG 50838 / CIP 108380 / JCM 13579 / CDC 945)</name>
    <dbReference type="NCBI Taxonomy" id="679197"/>
    <lineage>
        <taxon>Bacteria</taxon>
        <taxon>Bacillati</taxon>
        <taxon>Actinomycetota</taxon>
        <taxon>Actinomycetes</taxon>
        <taxon>Mycobacteriales</taxon>
        <taxon>Segniliparaceae</taxon>
        <taxon>Segniliparus</taxon>
    </lineage>
</organism>
<keyword evidence="9" id="KW-1185">Reference proteome</keyword>
<dbReference type="PANTHER" id="PTHR23505:SF52">
    <property type="entry name" value="MAJOR FACILITATOR SUPERFAMILY PROTEIN"/>
    <property type="match status" value="1"/>
</dbReference>
<feature type="transmembrane region" description="Helical" evidence="6">
    <location>
        <begin position="405"/>
        <end position="426"/>
    </location>
</feature>
<dbReference type="eggNOG" id="COG2814">
    <property type="taxonomic scope" value="Bacteria"/>
</dbReference>
<evidence type="ECO:0000256" key="1">
    <source>
        <dbReference type="ARBA" id="ARBA00004651"/>
    </source>
</evidence>
<feature type="transmembrane region" description="Helical" evidence="6">
    <location>
        <begin position="334"/>
        <end position="354"/>
    </location>
</feature>
<reference evidence="8 9" key="1">
    <citation type="journal article" date="2011" name="Stand. Genomic Sci.">
        <title>High quality draft genome sequence of Segniliparus rugosus CDC 945(T)= (ATCC BAA-974(T)).</title>
        <authorList>
            <person name="Earl A.M."/>
            <person name="Desjardins C.A."/>
            <person name="Fitzgerald M.G."/>
            <person name="Arachchi H.M."/>
            <person name="Zeng Q."/>
            <person name="Mehta T."/>
            <person name="Griggs A."/>
            <person name="Birren B.W."/>
            <person name="Toney N.C."/>
            <person name="Carr J."/>
            <person name="Posey J."/>
            <person name="Butler W.R."/>
        </authorList>
    </citation>
    <scope>NUCLEOTIDE SEQUENCE [LARGE SCALE GENOMIC DNA]</scope>
    <source>
        <strain evidence="9">ATCC BAA-974 / DSM 45345 / CCUG 50838 / CIP 108380 / JCM 13579 / CDC 945</strain>
    </source>
</reference>
<keyword evidence="3 6" id="KW-0812">Transmembrane</keyword>
<dbReference type="PANTHER" id="PTHR23505">
    <property type="entry name" value="SPINSTER"/>
    <property type="match status" value="1"/>
</dbReference>
<dbReference type="InterPro" id="IPR036259">
    <property type="entry name" value="MFS_trans_sf"/>
</dbReference>
<keyword evidence="4 6" id="KW-1133">Transmembrane helix</keyword>
<evidence type="ECO:0000256" key="5">
    <source>
        <dbReference type="ARBA" id="ARBA00023136"/>
    </source>
</evidence>
<dbReference type="InterPro" id="IPR011701">
    <property type="entry name" value="MFS"/>
</dbReference>
<gene>
    <name evidence="8" type="ORF">HMPREF9336_01341</name>
</gene>
<evidence type="ECO:0000313" key="8">
    <source>
        <dbReference type="EMBL" id="EFV13810.2"/>
    </source>
</evidence>
<dbReference type="Pfam" id="PF07690">
    <property type="entry name" value="MFS_1"/>
    <property type="match status" value="1"/>
</dbReference>
<dbReference type="Gene3D" id="1.20.1250.20">
    <property type="entry name" value="MFS general substrate transporter like domains"/>
    <property type="match status" value="1"/>
</dbReference>
<keyword evidence="2" id="KW-0813">Transport</keyword>
<feature type="transmembrane region" description="Helical" evidence="6">
    <location>
        <begin position="118"/>
        <end position="140"/>
    </location>
</feature>
<feature type="transmembrane region" description="Helical" evidence="6">
    <location>
        <begin position="243"/>
        <end position="267"/>
    </location>
</feature>
<feature type="transmembrane region" description="Helical" evidence="6">
    <location>
        <begin position="93"/>
        <end position="112"/>
    </location>
</feature>
<feature type="transmembrane region" description="Helical" evidence="6">
    <location>
        <begin position="375"/>
        <end position="393"/>
    </location>
</feature>
<dbReference type="Proteomes" id="UP000004816">
    <property type="component" value="Unassembled WGS sequence"/>
</dbReference>
<sequence>MISSIAVVEGRAATLDSMPPSPARRWLQLTLLGGTLTTETSEGSVVSMLFPAIQASLGLPLSALGALQAAPKLLSAATGPLWAQLAERTNRKAVLVCCAGIGGAWCIATGFAQNYLQILLLFVVSSLFFSGTQPIVTALLADLFDDKSRGRAAGYLYGLIALMIAALGPIMGQLSTVPGGWRYGFFASGAICLACGLLIAMFFRDPGVGAAEAELAQFSKAEREEHSKVSWPAMLALFKIRTFTIHVVQSVFCGQFLLLGVAVVYLVEVYGFDNETASLVALPGGVGGMIGTFCGGMLADQARRRSPRFGYVALFQIVGALCLVAVALCTQIGWGSIIAFCVCYFLYGLVYGAWPVVTQLIVIDVTPPELRGTANAVRISVQLVAVAALSLLLTGLGERFGLKAAASLLVVGLVFVEVVLTTALYWTYPRDRDAVHAELRRRAAQIEIEEQLVRHAR</sequence>
<proteinExistence type="predicted"/>
<feature type="transmembrane region" description="Helical" evidence="6">
    <location>
        <begin position="311"/>
        <end position="328"/>
    </location>
</feature>
<dbReference type="GO" id="GO:0005886">
    <property type="term" value="C:plasma membrane"/>
    <property type="evidence" value="ECO:0007669"/>
    <property type="project" value="UniProtKB-SubCell"/>
</dbReference>
<dbReference type="HOGENOM" id="CLU_598386_0_0_11"/>
<feature type="transmembrane region" description="Helical" evidence="6">
    <location>
        <begin position="279"/>
        <end position="299"/>
    </location>
</feature>
<dbReference type="STRING" id="679197.HMPREF9336_01341"/>
<accession>E5XPB9</accession>
<keyword evidence="5 6" id="KW-0472">Membrane</keyword>
<evidence type="ECO:0000256" key="2">
    <source>
        <dbReference type="ARBA" id="ARBA00022448"/>
    </source>
</evidence>
<evidence type="ECO:0000256" key="6">
    <source>
        <dbReference type="SAM" id="Phobius"/>
    </source>
</evidence>
<dbReference type="InterPro" id="IPR044770">
    <property type="entry name" value="MFS_spinster-like"/>
</dbReference>
<evidence type="ECO:0000256" key="4">
    <source>
        <dbReference type="ARBA" id="ARBA00022989"/>
    </source>
</evidence>
<evidence type="ECO:0000259" key="7">
    <source>
        <dbReference type="PROSITE" id="PS50850"/>
    </source>
</evidence>
<comment type="caution">
    <text evidence="8">The sequence shown here is derived from an EMBL/GenBank/DDBJ whole genome shotgun (WGS) entry which is preliminary data.</text>
</comment>
<dbReference type="PROSITE" id="PS50850">
    <property type="entry name" value="MFS"/>
    <property type="match status" value="1"/>
</dbReference>
<dbReference type="GO" id="GO:0022857">
    <property type="term" value="F:transmembrane transporter activity"/>
    <property type="evidence" value="ECO:0007669"/>
    <property type="project" value="InterPro"/>
</dbReference>
<comment type="subcellular location">
    <subcellularLocation>
        <location evidence="1">Cell membrane</location>
        <topology evidence="1">Multi-pass membrane protein</topology>
    </subcellularLocation>
</comment>
<dbReference type="SUPFAM" id="SSF103473">
    <property type="entry name" value="MFS general substrate transporter"/>
    <property type="match status" value="1"/>
</dbReference>
<dbReference type="InterPro" id="IPR020846">
    <property type="entry name" value="MFS_dom"/>
</dbReference>
<dbReference type="EMBL" id="ACZI02000003">
    <property type="protein sequence ID" value="EFV13810.2"/>
    <property type="molecule type" value="Genomic_DNA"/>
</dbReference>
<dbReference type="AlphaFoldDB" id="E5XPB9"/>
<evidence type="ECO:0000256" key="3">
    <source>
        <dbReference type="ARBA" id="ARBA00022692"/>
    </source>
</evidence>
<feature type="domain" description="Major facilitator superfamily (MFS) profile" evidence="7">
    <location>
        <begin position="27"/>
        <end position="430"/>
    </location>
</feature>
<feature type="transmembrane region" description="Helical" evidence="6">
    <location>
        <begin position="152"/>
        <end position="171"/>
    </location>
</feature>
<name>E5XPB9_SEGRC</name>
<feature type="transmembrane region" description="Helical" evidence="6">
    <location>
        <begin position="183"/>
        <end position="203"/>
    </location>
</feature>
<evidence type="ECO:0000313" key="9">
    <source>
        <dbReference type="Proteomes" id="UP000004816"/>
    </source>
</evidence>
<protein>
    <recommendedName>
        <fullName evidence="7">Major facilitator superfamily (MFS) profile domain-containing protein</fullName>
    </recommendedName>
</protein>